<dbReference type="Proteomes" id="UP000746584">
    <property type="component" value="Unassembled WGS sequence"/>
</dbReference>
<evidence type="ECO:0000313" key="4">
    <source>
        <dbReference type="Proteomes" id="UP000648535"/>
    </source>
</evidence>
<accession>A0A8H9G8E5</accession>
<dbReference type="EMBL" id="BMOI01000006">
    <property type="protein sequence ID" value="GGL00043.1"/>
    <property type="molecule type" value="Genomic_DNA"/>
</dbReference>
<organism evidence="2 4">
    <name type="scientific">Curtobacterium luteum</name>
    <dbReference type="NCBI Taxonomy" id="33881"/>
    <lineage>
        <taxon>Bacteria</taxon>
        <taxon>Bacillati</taxon>
        <taxon>Actinomycetota</taxon>
        <taxon>Actinomycetes</taxon>
        <taxon>Micrococcales</taxon>
        <taxon>Microbacteriaceae</taxon>
        <taxon>Curtobacterium</taxon>
    </lineage>
</organism>
<keyword evidence="5" id="KW-1185">Reference proteome</keyword>
<reference evidence="2" key="2">
    <citation type="submission" date="2020-09" db="EMBL/GenBank/DDBJ databases">
        <authorList>
            <person name="Sun Q."/>
            <person name="Ohkuma M."/>
        </authorList>
    </citation>
    <scope>NUCLEOTIDE SEQUENCE</scope>
    <source>
        <strain evidence="2">JCM 1480</strain>
    </source>
</reference>
<feature type="transmembrane region" description="Helical" evidence="1">
    <location>
        <begin position="143"/>
        <end position="165"/>
    </location>
</feature>
<proteinExistence type="predicted"/>
<reference evidence="3 5" key="3">
    <citation type="submission" date="2021-01" db="EMBL/GenBank/DDBJ databases">
        <title>Sequencing the genomes of 1000 actinobacteria strains.</title>
        <authorList>
            <person name="Klenk H.-P."/>
        </authorList>
    </citation>
    <scope>NUCLEOTIDE SEQUENCE [LARGE SCALE GENOMIC DNA]</scope>
    <source>
        <strain evidence="3 5">DSM 20542</strain>
    </source>
</reference>
<protein>
    <submittedName>
        <fullName evidence="3">Uncharacterized membrane protein YjfL (UPF0719 family)</fullName>
    </submittedName>
</protein>
<evidence type="ECO:0000256" key="1">
    <source>
        <dbReference type="SAM" id="Phobius"/>
    </source>
</evidence>
<keyword evidence="1" id="KW-0472">Membrane</keyword>
<dbReference type="Proteomes" id="UP000648535">
    <property type="component" value="Unassembled WGS sequence"/>
</dbReference>
<feature type="transmembrane region" description="Helical" evidence="1">
    <location>
        <begin position="96"/>
        <end position="122"/>
    </location>
</feature>
<sequence>MDTRAEDTVDEAPPPGWVLDTPTRHREVWTLPACAAALAVLLALLGTQFGETLGLVVCTASAVVVAAGAVALAVAGRTAYAEQTVAASWRLHVVRVVVGVTTTSTIAVGSLVVGFPLGWFFGAAAWVPMSFRLARSVPRTDRVIVAWASVSLAVACLTLSVVGFTVHDLPQRFSVTWIGPGAILGALALAMAVVQFALAERTPPDPFLAEQDGADT</sequence>
<feature type="transmembrane region" description="Helical" evidence="1">
    <location>
        <begin position="177"/>
        <end position="198"/>
    </location>
</feature>
<feature type="transmembrane region" description="Helical" evidence="1">
    <location>
        <begin position="28"/>
        <end position="46"/>
    </location>
</feature>
<feature type="transmembrane region" description="Helical" evidence="1">
    <location>
        <begin position="53"/>
        <end position="76"/>
    </location>
</feature>
<reference evidence="2" key="1">
    <citation type="journal article" date="2014" name="Int. J. Syst. Evol. Microbiol.">
        <title>Complete genome sequence of Corynebacterium casei LMG S-19264T (=DSM 44701T), isolated from a smear-ripened cheese.</title>
        <authorList>
            <consortium name="US DOE Joint Genome Institute (JGI-PGF)"/>
            <person name="Walter F."/>
            <person name="Albersmeier A."/>
            <person name="Kalinowski J."/>
            <person name="Ruckert C."/>
        </authorList>
    </citation>
    <scope>NUCLEOTIDE SEQUENCE</scope>
    <source>
        <strain evidence="2">JCM 1480</strain>
    </source>
</reference>
<dbReference type="RefSeq" id="WP_175327968.1">
    <property type="nucleotide sequence ID" value="NZ_BMOI01000006.1"/>
</dbReference>
<evidence type="ECO:0000313" key="5">
    <source>
        <dbReference type="Proteomes" id="UP000746584"/>
    </source>
</evidence>
<evidence type="ECO:0000313" key="2">
    <source>
        <dbReference type="EMBL" id="GGL00043.1"/>
    </source>
</evidence>
<keyword evidence="1" id="KW-1133">Transmembrane helix</keyword>
<comment type="caution">
    <text evidence="2">The sequence shown here is derived from an EMBL/GenBank/DDBJ whole genome shotgun (WGS) entry which is preliminary data.</text>
</comment>
<keyword evidence="1" id="KW-0812">Transmembrane</keyword>
<dbReference type="EMBL" id="JAFBCG010000001">
    <property type="protein sequence ID" value="MBM7803507.1"/>
    <property type="molecule type" value="Genomic_DNA"/>
</dbReference>
<name>A0A8H9G8E5_9MICO</name>
<gene>
    <name evidence="2" type="ORF">GCM10009769_17770</name>
    <name evidence="3" type="ORF">JOE58_002758</name>
</gene>
<dbReference type="AlphaFoldDB" id="A0A8H9G8E5"/>
<evidence type="ECO:0000313" key="3">
    <source>
        <dbReference type="EMBL" id="MBM7803507.1"/>
    </source>
</evidence>